<evidence type="ECO:0000256" key="1">
    <source>
        <dbReference type="SAM" id="MobiDB-lite"/>
    </source>
</evidence>
<dbReference type="InterPro" id="IPR038161">
    <property type="entry name" value="VirB9/CagX/TrbG_C_sf"/>
</dbReference>
<accession>A0A5R9J746</accession>
<evidence type="ECO:0000313" key="2">
    <source>
        <dbReference type="EMBL" id="TLU71176.1"/>
    </source>
</evidence>
<gene>
    <name evidence="2" type="ORF">FE263_18575</name>
</gene>
<feature type="region of interest" description="Disordered" evidence="1">
    <location>
        <begin position="211"/>
        <end position="235"/>
    </location>
</feature>
<evidence type="ECO:0008006" key="4">
    <source>
        <dbReference type="Google" id="ProtNLM"/>
    </source>
</evidence>
<dbReference type="OrthoDB" id="9815808at2"/>
<keyword evidence="3" id="KW-1185">Reference proteome</keyword>
<dbReference type="RefSeq" id="WP_138327533.1">
    <property type="nucleotide sequence ID" value="NZ_VCDI01000008.1"/>
</dbReference>
<sequence>MLSTAAQAQQAAPFVPALIPSHPSQATLDPPTERPLLGNHATPPSYPGETPADVKDANSVPRTLPPPIATLSPNRPLTRKQAVQLSMVRHWRKHFVRPTMGADGWMHLIYGDGEPSIVCAPLHICTIALQPGEVVTSPPDVSDPRWIVHPRYTIDGNRKVINVILKPTDAGLDGTIVIATDRRVYSINLVSRTNEYMPLVRFDYADANGDDADGGSGEWSSAATSGRAGSSDPCDATPIVPPASYRISGDAQPWKPVQVWSVATPVGEKTCVEFASDIGSRSLPALVALGHDGDWFSSLTPQIVNFRYVNRRFEIDEALDRFELISGVGSDQEKVVVSRIRQS</sequence>
<dbReference type="Pfam" id="PF03524">
    <property type="entry name" value="CagX"/>
    <property type="match status" value="1"/>
</dbReference>
<comment type="caution">
    <text evidence="2">The sequence shown here is derived from an EMBL/GenBank/DDBJ whole genome shotgun (WGS) entry which is preliminary data.</text>
</comment>
<reference evidence="2 3" key="1">
    <citation type="submission" date="2019-05" db="EMBL/GenBank/DDBJ databases">
        <authorList>
            <person name="Pankratov T."/>
            <person name="Grouzdev D."/>
        </authorList>
    </citation>
    <scope>NUCLEOTIDE SEQUENCE [LARGE SCALE GENOMIC DNA]</scope>
    <source>
        <strain evidence="2 3">KEBCLARHB70R</strain>
    </source>
</reference>
<dbReference type="EMBL" id="VCDI01000008">
    <property type="protein sequence ID" value="TLU71176.1"/>
    <property type="molecule type" value="Genomic_DNA"/>
</dbReference>
<dbReference type="Proteomes" id="UP000305654">
    <property type="component" value="Unassembled WGS sequence"/>
</dbReference>
<name>A0A5R9J746_9PROT</name>
<protein>
    <recommendedName>
        <fullName evidence="4">P-type conjugative transfer protein TrbG</fullName>
    </recommendedName>
</protein>
<organism evidence="2 3">
    <name type="scientific">Lichenicoccus roseus</name>
    <dbReference type="NCBI Taxonomy" id="2683649"/>
    <lineage>
        <taxon>Bacteria</taxon>
        <taxon>Pseudomonadati</taxon>
        <taxon>Pseudomonadota</taxon>
        <taxon>Alphaproteobacteria</taxon>
        <taxon>Acetobacterales</taxon>
        <taxon>Acetobacteraceae</taxon>
        <taxon>Lichenicoccus</taxon>
    </lineage>
</organism>
<feature type="region of interest" description="Disordered" evidence="1">
    <location>
        <begin position="14"/>
        <end position="74"/>
    </location>
</feature>
<dbReference type="Gene3D" id="2.60.40.2500">
    <property type="match status" value="1"/>
</dbReference>
<feature type="compositionally biased region" description="Low complexity" evidence="1">
    <location>
        <begin position="220"/>
        <end position="231"/>
    </location>
</feature>
<evidence type="ECO:0000313" key="3">
    <source>
        <dbReference type="Proteomes" id="UP000305654"/>
    </source>
</evidence>
<dbReference type="AlphaFoldDB" id="A0A5R9J746"/>
<proteinExistence type="predicted"/>
<dbReference type="InterPro" id="IPR010258">
    <property type="entry name" value="Conjugal_tfr_TrbG/VirB9/CagX"/>
</dbReference>